<evidence type="ECO:0000313" key="3">
    <source>
        <dbReference type="EMBL" id="CEM28291.1"/>
    </source>
</evidence>
<feature type="compositionally biased region" description="Basic residues" evidence="1">
    <location>
        <begin position="57"/>
        <end position="66"/>
    </location>
</feature>
<organism evidence="3 4">
    <name type="scientific">Vitrella brassicaformis (strain CCMP3155)</name>
    <dbReference type="NCBI Taxonomy" id="1169540"/>
    <lineage>
        <taxon>Eukaryota</taxon>
        <taxon>Sar</taxon>
        <taxon>Alveolata</taxon>
        <taxon>Colpodellida</taxon>
        <taxon>Vitrellaceae</taxon>
        <taxon>Vitrella</taxon>
    </lineage>
</organism>
<dbReference type="VEuPathDB" id="CryptoDB:Vbra_22266"/>
<name>A0A0G4GG01_VITBC</name>
<sequence>MLLSLSAGRDLIFPFFVLSLQQCAEVNSVPPRPNNSRQSAGGRLHPHHQARLSSQRLHSRCGRSKS</sequence>
<gene>
    <name evidence="3" type="ORF">Vbra_22266</name>
</gene>
<feature type="region of interest" description="Disordered" evidence="1">
    <location>
        <begin position="28"/>
        <end position="66"/>
    </location>
</feature>
<dbReference type="EMBL" id="CDMY01000649">
    <property type="protein sequence ID" value="CEM28291.1"/>
    <property type="molecule type" value="Genomic_DNA"/>
</dbReference>
<evidence type="ECO:0000256" key="1">
    <source>
        <dbReference type="SAM" id="MobiDB-lite"/>
    </source>
</evidence>
<accession>A0A0G4GG01</accession>
<protein>
    <recommendedName>
        <fullName evidence="5">Secreted protein</fullName>
    </recommendedName>
</protein>
<dbReference type="AlphaFoldDB" id="A0A0G4GG01"/>
<evidence type="ECO:0000256" key="2">
    <source>
        <dbReference type="SAM" id="SignalP"/>
    </source>
</evidence>
<dbReference type="InParanoid" id="A0A0G4GG01"/>
<feature type="signal peptide" evidence="2">
    <location>
        <begin position="1"/>
        <end position="28"/>
    </location>
</feature>
<reference evidence="3 4" key="1">
    <citation type="submission" date="2014-11" db="EMBL/GenBank/DDBJ databases">
        <authorList>
            <person name="Zhu J."/>
            <person name="Qi W."/>
            <person name="Song R."/>
        </authorList>
    </citation>
    <scope>NUCLEOTIDE SEQUENCE [LARGE SCALE GENOMIC DNA]</scope>
</reference>
<dbReference type="Proteomes" id="UP000041254">
    <property type="component" value="Unassembled WGS sequence"/>
</dbReference>
<feature type="chain" id="PRO_5005190605" description="Secreted protein" evidence="2">
    <location>
        <begin position="29"/>
        <end position="66"/>
    </location>
</feature>
<evidence type="ECO:0008006" key="5">
    <source>
        <dbReference type="Google" id="ProtNLM"/>
    </source>
</evidence>
<evidence type="ECO:0000313" key="4">
    <source>
        <dbReference type="Proteomes" id="UP000041254"/>
    </source>
</evidence>
<proteinExistence type="predicted"/>
<keyword evidence="2" id="KW-0732">Signal</keyword>
<keyword evidence="4" id="KW-1185">Reference proteome</keyword>